<organism evidence="1 2">
    <name type="scientific">Polyplax serrata</name>
    <name type="common">Common mouse louse</name>
    <dbReference type="NCBI Taxonomy" id="468196"/>
    <lineage>
        <taxon>Eukaryota</taxon>
        <taxon>Metazoa</taxon>
        <taxon>Ecdysozoa</taxon>
        <taxon>Arthropoda</taxon>
        <taxon>Hexapoda</taxon>
        <taxon>Insecta</taxon>
        <taxon>Pterygota</taxon>
        <taxon>Neoptera</taxon>
        <taxon>Paraneoptera</taxon>
        <taxon>Psocodea</taxon>
        <taxon>Troctomorpha</taxon>
        <taxon>Phthiraptera</taxon>
        <taxon>Anoplura</taxon>
        <taxon>Polyplacidae</taxon>
        <taxon>Polyplax</taxon>
    </lineage>
</organism>
<proteinExistence type="predicted"/>
<evidence type="ECO:0000313" key="2">
    <source>
        <dbReference type="Proteomes" id="UP001372834"/>
    </source>
</evidence>
<accession>A0AAN8P5M8</accession>
<gene>
    <name evidence="1" type="ORF">RUM43_013523</name>
</gene>
<comment type="caution">
    <text evidence="1">The sequence shown here is derived from an EMBL/GenBank/DDBJ whole genome shotgun (WGS) entry which is preliminary data.</text>
</comment>
<evidence type="ECO:0000313" key="1">
    <source>
        <dbReference type="EMBL" id="KAK6632753.1"/>
    </source>
</evidence>
<dbReference type="AlphaFoldDB" id="A0AAN8P5M8"/>
<protein>
    <submittedName>
        <fullName evidence="1">Uncharacterized protein</fullName>
    </submittedName>
</protein>
<dbReference type="EMBL" id="JAWJWE010000007">
    <property type="protein sequence ID" value="KAK6632753.1"/>
    <property type="molecule type" value="Genomic_DNA"/>
</dbReference>
<name>A0AAN8P5M8_POLSC</name>
<dbReference type="Proteomes" id="UP001372834">
    <property type="component" value="Unassembled WGS sequence"/>
</dbReference>
<reference evidence="1 2" key="1">
    <citation type="submission" date="2023-10" db="EMBL/GenBank/DDBJ databases">
        <title>Genomes of two closely related lineages of the louse Polyplax serrata with different host specificities.</title>
        <authorList>
            <person name="Martinu J."/>
            <person name="Tarabai H."/>
            <person name="Stefka J."/>
            <person name="Hypsa V."/>
        </authorList>
    </citation>
    <scope>NUCLEOTIDE SEQUENCE [LARGE SCALE GENOMIC DNA]</scope>
    <source>
        <strain evidence="1">HR10_N</strain>
    </source>
</reference>
<sequence length="128" mass="14196">MKSQLKCEVGTKRQRHFKLSVVTLVFGKYLMSRVALTVTKGRLLTTGGRFHTFGDPQMSGRHGPLDETISVGLRHEMVDIMRNACVFREPTGSFRPICLVGGPQHRQLGMQCTTRVAVPLQQGPTDAT</sequence>